<dbReference type="AlphaFoldDB" id="A0A3A6P9Z8"/>
<feature type="coiled-coil region" evidence="4">
    <location>
        <begin position="188"/>
        <end position="215"/>
    </location>
</feature>
<feature type="region of interest" description="Disordered" evidence="5">
    <location>
        <begin position="731"/>
        <end position="753"/>
    </location>
</feature>
<feature type="coiled-coil region" evidence="4">
    <location>
        <begin position="396"/>
        <end position="444"/>
    </location>
</feature>
<feature type="domain" description="Rad50/SbcC-type AAA" evidence="6">
    <location>
        <begin position="5"/>
        <end position="208"/>
    </location>
</feature>
<dbReference type="Pfam" id="PF13476">
    <property type="entry name" value="AAA_23"/>
    <property type="match status" value="1"/>
</dbReference>
<dbReference type="SUPFAM" id="SSF52540">
    <property type="entry name" value="P-loop containing nucleoside triphosphate hydrolases"/>
    <property type="match status" value="1"/>
</dbReference>
<dbReference type="PANTHER" id="PTHR32114:SF2">
    <property type="entry name" value="ABC TRANSPORTER ABCH.3"/>
    <property type="match status" value="1"/>
</dbReference>
<evidence type="ECO:0000259" key="6">
    <source>
        <dbReference type="Pfam" id="PF13476"/>
    </source>
</evidence>
<evidence type="ECO:0000256" key="1">
    <source>
        <dbReference type="ARBA" id="ARBA00006930"/>
    </source>
</evidence>
<feature type="region of interest" description="Disordered" evidence="5">
    <location>
        <begin position="526"/>
        <end position="546"/>
    </location>
</feature>
<name>A0A3A6P9Z8_9BACL</name>
<evidence type="ECO:0000313" key="7">
    <source>
        <dbReference type="EMBL" id="RJX37842.1"/>
    </source>
</evidence>
<dbReference type="InterPro" id="IPR027417">
    <property type="entry name" value="P-loop_NTPase"/>
</dbReference>
<sequence>MRPLRLMMKAFGPYRDEETIDFTKLGDRRLFVISGNTGAGKTSIFDAICFALYGTASGEDRSDPRMLRSHFADDETHTAVELDFSVGGKQYRIFRQMKHRKGSNRSETGEKTELYELKGGEAIPAVDRFITTEVNARLLAVVGLTKDQFSQIVMLPQGEFRKLLTSDTDNKEEILRRIFRTELYEKLEARFQQRNRELQDRLKDARSSASALMRQAQETFPAREESKLADTFAQEVYSTAQVWEGLTGEAGYYREQAEQAREGKQRLSAEMDAKQEQLRKAQDINAKHDELEAKRVELAALAEQEPAMKQQEQRLELAKKAALLLPYQEQADQAILAKRSKQEALENRKSALNTAEGEWEAAGAAHREEADREPLRRSAERELLRLQELKPVVASLSEQQKRVDELTRLESQARETLTLNERAIVKLREQRTQIQTELKAADAAAAKLPGELEKLRVVELQGKTIKRLLDVTEEHARWGQLEQEGTRQLERALAEHERAERLWLEGQASLLAIHLTAGAPCPVCGSTEHPSKAHAEGGELPSKEKLQQSKDALTAIQNELIAAKAQAASTAASHSALVEELGELGIVLEPSGSPEQLRSALRDRQGELRVLWRQHKEAADQWQAEAKRAEEGRESLGKAEEELARLEPEREKLQNSLQGLAVERSAGQASLDKELERIPEELRSPKALESRTLEQDIGFRRMEQAWTNVQERLQRASSTLSECKAHAEQAANALAEAEEQEARTAKRLERESQDAGFSSLDAYRSALMSEAESSSISESIEAYRSAIAAVRERLTALEQLLAEEPRRDTDELLAAIAATKESYEAAVGQESRSLRYEEEAARLAESIRRAGEQMAGLEQEMEGVLDLYSMLKGDNALKMSFERYILIEYLDQILSMANARLKELSNGQYELQRSDRLETRGKQSGLGLDVYDAYTGQLRDVKSLSGGEKFNASLCLALGMTDVIQSHQGGISIEMMLIDEGFGSLDEESLHKAVAALVDLQRAGRMIGVISHVAELKEAFPACLEVSKSREGFSRTSILLKH</sequence>
<dbReference type="EMBL" id="QXQB01000004">
    <property type="protein sequence ID" value="RJX37842.1"/>
    <property type="molecule type" value="Genomic_DNA"/>
</dbReference>
<dbReference type="PANTHER" id="PTHR32114">
    <property type="entry name" value="ABC TRANSPORTER ABCH.3"/>
    <property type="match status" value="1"/>
</dbReference>
<accession>A0A3A6P9Z8</accession>
<dbReference type="InterPro" id="IPR038729">
    <property type="entry name" value="Rad50/SbcC_AAA"/>
</dbReference>
<feature type="compositionally biased region" description="Basic and acidic residues" evidence="5">
    <location>
        <begin position="529"/>
        <end position="546"/>
    </location>
</feature>
<gene>
    <name evidence="7" type="ORF">D3P09_17225</name>
</gene>
<dbReference type="RefSeq" id="WP_120112553.1">
    <property type="nucleotide sequence ID" value="NZ_QXQB01000004.1"/>
</dbReference>
<feature type="compositionally biased region" description="Basic and acidic residues" evidence="5">
    <location>
        <begin position="740"/>
        <end position="753"/>
    </location>
</feature>
<dbReference type="OrthoDB" id="9795626at2"/>
<dbReference type="Pfam" id="PF13558">
    <property type="entry name" value="SbcC_Walker_B"/>
    <property type="match status" value="1"/>
</dbReference>
<dbReference type="GO" id="GO:0006302">
    <property type="term" value="P:double-strand break repair"/>
    <property type="evidence" value="ECO:0007669"/>
    <property type="project" value="InterPro"/>
</dbReference>
<dbReference type="Proteomes" id="UP000267798">
    <property type="component" value="Unassembled WGS sequence"/>
</dbReference>
<evidence type="ECO:0000313" key="8">
    <source>
        <dbReference type="Proteomes" id="UP000267798"/>
    </source>
</evidence>
<feature type="region of interest" description="Disordered" evidence="5">
    <location>
        <begin position="347"/>
        <end position="375"/>
    </location>
</feature>
<reference evidence="7 8" key="1">
    <citation type="submission" date="2018-09" db="EMBL/GenBank/DDBJ databases">
        <title>Paenibacillus aracenensis nov. sp. isolated from a cave in southern Spain.</title>
        <authorList>
            <person name="Jurado V."/>
            <person name="Gutierrez-Patricio S."/>
            <person name="Gonzalez-Pimentel J.L."/>
            <person name="Miller A.Z."/>
            <person name="Laiz L."/>
            <person name="Saiz-Jimenez C."/>
        </authorList>
    </citation>
    <scope>NUCLEOTIDE SEQUENCE [LARGE SCALE GENOMIC DNA]</scope>
    <source>
        <strain evidence="7 8">JCM 19203</strain>
    </source>
</reference>
<evidence type="ECO:0000256" key="4">
    <source>
        <dbReference type="SAM" id="Coils"/>
    </source>
</evidence>
<comment type="similarity">
    <text evidence="1">Belongs to the SMC family. SbcC subfamily.</text>
</comment>
<keyword evidence="4" id="KW-0175">Coiled coil</keyword>
<protein>
    <recommendedName>
        <fullName evidence="3">Nuclease SbcCD subunit C</fullName>
    </recommendedName>
</protein>
<comment type="caution">
    <text evidence="7">The sequence shown here is derived from an EMBL/GenBank/DDBJ whole genome shotgun (WGS) entry which is preliminary data.</text>
</comment>
<keyword evidence="8" id="KW-1185">Reference proteome</keyword>
<dbReference type="GO" id="GO:0016887">
    <property type="term" value="F:ATP hydrolysis activity"/>
    <property type="evidence" value="ECO:0007669"/>
    <property type="project" value="InterPro"/>
</dbReference>
<comment type="subunit">
    <text evidence="2">Heterodimer of SbcC and SbcD.</text>
</comment>
<evidence type="ECO:0000256" key="3">
    <source>
        <dbReference type="ARBA" id="ARBA00013368"/>
    </source>
</evidence>
<dbReference type="Gene3D" id="3.40.50.300">
    <property type="entry name" value="P-loop containing nucleotide triphosphate hydrolases"/>
    <property type="match status" value="2"/>
</dbReference>
<evidence type="ECO:0000256" key="2">
    <source>
        <dbReference type="ARBA" id="ARBA00011322"/>
    </source>
</evidence>
<organism evidence="7 8">
    <name type="scientific">Paenibacillus pinisoli</name>
    <dbReference type="NCBI Taxonomy" id="1276110"/>
    <lineage>
        <taxon>Bacteria</taxon>
        <taxon>Bacillati</taxon>
        <taxon>Bacillota</taxon>
        <taxon>Bacilli</taxon>
        <taxon>Bacillales</taxon>
        <taxon>Paenibacillaceae</taxon>
        <taxon>Paenibacillus</taxon>
    </lineage>
</organism>
<proteinExistence type="inferred from homology"/>
<evidence type="ECO:0000256" key="5">
    <source>
        <dbReference type="SAM" id="MobiDB-lite"/>
    </source>
</evidence>
<feature type="coiled-coil region" evidence="4">
    <location>
        <begin position="840"/>
        <end position="867"/>
    </location>
</feature>
<feature type="compositionally biased region" description="Basic and acidic residues" evidence="5">
    <location>
        <begin position="365"/>
        <end position="375"/>
    </location>
</feature>
<feature type="coiled-coil region" evidence="4">
    <location>
        <begin position="619"/>
        <end position="656"/>
    </location>
</feature>
<feature type="coiled-coil region" evidence="4">
    <location>
        <begin position="257"/>
        <end position="304"/>
    </location>
</feature>